<proteinExistence type="predicted"/>
<dbReference type="InterPro" id="IPR051822">
    <property type="entry name" value="Glycosyl_Hydrolase_84"/>
</dbReference>
<name>A0A2A9NY48_9AGAR</name>
<accession>A0A2A9NY48</accession>
<dbReference type="STRING" id="703135.A0A2A9NY48"/>
<reference evidence="2 3" key="1">
    <citation type="submission" date="2014-02" db="EMBL/GenBank/DDBJ databases">
        <title>Transposable element dynamics among asymbiotic and ectomycorrhizal Amanita fungi.</title>
        <authorList>
            <consortium name="DOE Joint Genome Institute"/>
            <person name="Hess J."/>
            <person name="Skrede I."/>
            <person name="Wolfe B."/>
            <person name="LaButti K."/>
            <person name="Ohm R.A."/>
            <person name="Grigoriev I.V."/>
            <person name="Pringle A."/>
        </authorList>
    </citation>
    <scope>NUCLEOTIDE SEQUENCE [LARGE SCALE GENOMIC DNA]</scope>
    <source>
        <strain evidence="2 3">SKay4041</strain>
    </source>
</reference>
<dbReference type="InterPro" id="IPR000182">
    <property type="entry name" value="GNAT_dom"/>
</dbReference>
<dbReference type="PANTHER" id="PTHR13170">
    <property type="entry name" value="O-GLCNACASE"/>
    <property type="match status" value="1"/>
</dbReference>
<dbReference type="EMBL" id="KZ301977">
    <property type="protein sequence ID" value="PFH52840.1"/>
    <property type="molecule type" value="Genomic_DNA"/>
</dbReference>
<feature type="domain" description="N-acetyltransferase" evidence="1">
    <location>
        <begin position="73"/>
        <end position="208"/>
    </location>
</feature>
<protein>
    <recommendedName>
        <fullName evidence="1">N-acetyltransferase domain-containing protein</fullName>
    </recommendedName>
</protein>
<dbReference type="SUPFAM" id="SSF55729">
    <property type="entry name" value="Acyl-CoA N-acyltransferases (Nat)"/>
    <property type="match status" value="1"/>
</dbReference>
<evidence type="ECO:0000313" key="2">
    <source>
        <dbReference type="EMBL" id="PFH52840.1"/>
    </source>
</evidence>
<dbReference type="Pfam" id="PF13508">
    <property type="entry name" value="Acetyltransf_7"/>
    <property type="match status" value="1"/>
</dbReference>
<evidence type="ECO:0000313" key="3">
    <source>
        <dbReference type="Proteomes" id="UP000242287"/>
    </source>
</evidence>
<dbReference type="PROSITE" id="PS51186">
    <property type="entry name" value="GNAT"/>
    <property type="match status" value="1"/>
</dbReference>
<sequence>MVLSIRVATPLDAPALSRICLLTANAGKSAENLHDFGELPGLVYAVPYVNLPTTWAFVLVDGPEGEDATKEQVVGYIVGSTDTRAYEQYAAQHWWPPLAEKYPLSVATKPEDEKYMKLLKETPTCSAAIIEFAGAHLHINILENYQRKGWGRKMISRAVQYLQGVGIRGDGVWLGLDSRNGDARRFYERLGFREIAGGDGNQMGLKFVDWKE</sequence>
<organism evidence="2 3">
    <name type="scientific">Amanita thiersii Skay4041</name>
    <dbReference type="NCBI Taxonomy" id="703135"/>
    <lineage>
        <taxon>Eukaryota</taxon>
        <taxon>Fungi</taxon>
        <taxon>Dikarya</taxon>
        <taxon>Basidiomycota</taxon>
        <taxon>Agaricomycotina</taxon>
        <taxon>Agaricomycetes</taxon>
        <taxon>Agaricomycetidae</taxon>
        <taxon>Agaricales</taxon>
        <taxon>Pluteineae</taxon>
        <taxon>Amanitaceae</taxon>
        <taxon>Amanita</taxon>
    </lineage>
</organism>
<dbReference type="InterPro" id="IPR016181">
    <property type="entry name" value="Acyl_CoA_acyltransferase"/>
</dbReference>
<keyword evidence="3" id="KW-1185">Reference proteome</keyword>
<dbReference type="GO" id="GO:0016747">
    <property type="term" value="F:acyltransferase activity, transferring groups other than amino-acyl groups"/>
    <property type="evidence" value="ECO:0007669"/>
    <property type="project" value="InterPro"/>
</dbReference>
<evidence type="ECO:0000259" key="1">
    <source>
        <dbReference type="PROSITE" id="PS51186"/>
    </source>
</evidence>
<dbReference type="Gene3D" id="3.40.630.30">
    <property type="match status" value="1"/>
</dbReference>
<dbReference type="AlphaFoldDB" id="A0A2A9NY48"/>
<gene>
    <name evidence="2" type="ORF">AMATHDRAFT_56340</name>
</gene>
<dbReference type="PANTHER" id="PTHR13170:SF16">
    <property type="entry name" value="PROTEIN O-GLCNACASE"/>
    <property type="match status" value="1"/>
</dbReference>
<dbReference type="OrthoDB" id="9975416at2759"/>
<dbReference type="Proteomes" id="UP000242287">
    <property type="component" value="Unassembled WGS sequence"/>
</dbReference>